<dbReference type="EMBL" id="VDEP01000329">
    <property type="protein sequence ID" value="KAA1103604.1"/>
    <property type="molecule type" value="Genomic_DNA"/>
</dbReference>
<evidence type="ECO:0000313" key="1">
    <source>
        <dbReference type="EMBL" id="KAA1103604.1"/>
    </source>
</evidence>
<accession>A0A5B0PS85</accession>
<sequence>MAQVLLIERWNQSNLNEYKHWQTHERQLYWSKTKYTGNILREFIKGLEHHFLERGAKIENVPQAFRFDPLDAPFQSVSTLSRTALSCWN</sequence>
<protein>
    <submittedName>
        <fullName evidence="1">Uncharacterized protein</fullName>
    </submittedName>
</protein>
<gene>
    <name evidence="1" type="ORF">PGTUg99_003462</name>
</gene>
<dbReference type="Proteomes" id="UP000325313">
    <property type="component" value="Unassembled WGS sequence"/>
</dbReference>
<organism evidence="1 2">
    <name type="scientific">Puccinia graminis f. sp. tritici</name>
    <dbReference type="NCBI Taxonomy" id="56615"/>
    <lineage>
        <taxon>Eukaryota</taxon>
        <taxon>Fungi</taxon>
        <taxon>Dikarya</taxon>
        <taxon>Basidiomycota</taxon>
        <taxon>Pucciniomycotina</taxon>
        <taxon>Pucciniomycetes</taxon>
        <taxon>Pucciniales</taxon>
        <taxon>Pucciniaceae</taxon>
        <taxon>Puccinia</taxon>
    </lineage>
</organism>
<feature type="non-terminal residue" evidence="1">
    <location>
        <position position="89"/>
    </location>
</feature>
<proteinExistence type="predicted"/>
<name>A0A5B0PS85_PUCGR</name>
<evidence type="ECO:0000313" key="2">
    <source>
        <dbReference type="Proteomes" id="UP000325313"/>
    </source>
</evidence>
<reference evidence="1 2" key="1">
    <citation type="submission" date="2019-05" db="EMBL/GenBank/DDBJ databases">
        <title>Emergence of the Ug99 lineage of the wheat stem rust pathogen through somatic hybridization.</title>
        <authorList>
            <person name="Li F."/>
            <person name="Upadhyaya N.M."/>
            <person name="Sperschneider J."/>
            <person name="Matny O."/>
            <person name="Nguyen-Phuc H."/>
            <person name="Mago R."/>
            <person name="Raley C."/>
            <person name="Miller M.E."/>
            <person name="Silverstein K.A.T."/>
            <person name="Henningsen E."/>
            <person name="Hirsch C.D."/>
            <person name="Visser B."/>
            <person name="Pretorius Z.A."/>
            <person name="Steffenson B.J."/>
            <person name="Schwessinger B."/>
            <person name="Dodds P.N."/>
            <person name="Figueroa M."/>
        </authorList>
    </citation>
    <scope>NUCLEOTIDE SEQUENCE [LARGE SCALE GENOMIC DNA]</scope>
    <source>
        <strain evidence="1 2">Ug99</strain>
    </source>
</reference>
<comment type="caution">
    <text evidence="1">The sequence shown here is derived from an EMBL/GenBank/DDBJ whole genome shotgun (WGS) entry which is preliminary data.</text>
</comment>
<dbReference type="AlphaFoldDB" id="A0A5B0PS85"/>